<dbReference type="EMBL" id="OE188730">
    <property type="protein sequence ID" value="CAD7578800.1"/>
    <property type="molecule type" value="Genomic_DNA"/>
</dbReference>
<proteinExistence type="predicted"/>
<gene>
    <name evidence="2" type="ORF">TCMB3V08_LOCUS11337</name>
</gene>
<dbReference type="AlphaFoldDB" id="A0A7R9JGB9"/>
<feature type="region of interest" description="Disordered" evidence="1">
    <location>
        <begin position="75"/>
        <end position="111"/>
    </location>
</feature>
<evidence type="ECO:0000256" key="1">
    <source>
        <dbReference type="SAM" id="MobiDB-lite"/>
    </source>
</evidence>
<reference evidence="2" key="1">
    <citation type="submission" date="2020-11" db="EMBL/GenBank/DDBJ databases">
        <authorList>
            <person name="Tran Van P."/>
        </authorList>
    </citation>
    <scope>NUCLEOTIDE SEQUENCE</scope>
</reference>
<evidence type="ECO:0000313" key="2">
    <source>
        <dbReference type="EMBL" id="CAD7578800.1"/>
    </source>
</evidence>
<protein>
    <submittedName>
        <fullName evidence="2">(California timema) hypothetical protein</fullName>
    </submittedName>
</protein>
<sequence>MRGPVSASDSAVKLTAGRVARDLKSRPVHVSVPEQCTPLSPVSCLTSRAVRTRDSTLVYIMAGLYSHDTHFSAFSRKGKEGGKRKNQIMAGNDPQPSRRPRKQNLGTGDVLSNRRPGVGDCCCC</sequence>
<organism evidence="2">
    <name type="scientific">Timema californicum</name>
    <name type="common">California timema</name>
    <name type="synonym">Walking stick</name>
    <dbReference type="NCBI Taxonomy" id="61474"/>
    <lineage>
        <taxon>Eukaryota</taxon>
        <taxon>Metazoa</taxon>
        <taxon>Ecdysozoa</taxon>
        <taxon>Arthropoda</taxon>
        <taxon>Hexapoda</taxon>
        <taxon>Insecta</taxon>
        <taxon>Pterygota</taxon>
        <taxon>Neoptera</taxon>
        <taxon>Polyneoptera</taxon>
        <taxon>Phasmatodea</taxon>
        <taxon>Timematodea</taxon>
        <taxon>Timematoidea</taxon>
        <taxon>Timematidae</taxon>
        <taxon>Timema</taxon>
    </lineage>
</organism>
<accession>A0A7R9JGB9</accession>
<name>A0A7R9JGB9_TIMCA</name>